<keyword evidence="1" id="KW-0238">DNA-binding</keyword>
<dbReference type="GO" id="GO:0003677">
    <property type="term" value="F:DNA binding"/>
    <property type="evidence" value="ECO:0007669"/>
    <property type="project" value="UniProtKB-KW"/>
</dbReference>
<dbReference type="Pfam" id="PF01381">
    <property type="entry name" value="HTH_3"/>
    <property type="match status" value="1"/>
</dbReference>
<dbReference type="CDD" id="cd00093">
    <property type="entry name" value="HTH_XRE"/>
    <property type="match status" value="1"/>
</dbReference>
<dbReference type="InterPro" id="IPR010982">
    <property type="entry name" value="Lambda_DNA-bd_dom_sf"/>
</dbReference>
<dbReference type="InterPro" id="IPR001387">
    <property type="entry name" value="Cro/C1-type_HTH"/>
</dbReference>
<evidence type="ECO:0000259" key="3">
    <source>
        <dbReference type="PROSITE" id="PS50943"/>
    </source>
</evidence>
<dbReference type="AlphaFoldDB" id="A0A2I6SVW1"/>
<dbReference type="SUPFAM" id="SSF47413">
    <property type="entry name" value="lambda repressor-like DNA-binding domains"/>
    <property type="match status" value="1"/>
</dbReference>
<sequence>MNLQTIIKENRKKNNWSQDDLAKKLNISRQAVSKWETGESIPDIDKLIILSGIFSLTLDELIKGNTTEKTIVSEQQVIVKKKKKKTIIDFLCSHWWLIITIVWYILLN</sequence>
<dbReference type="RefSeq" id="WP_172692172.1">
    <property type="nucleotide sequence ID" value="NZ_MG205641.1"/>
</dbReference>
<keyword evidence="4" id="KW-0614">Plasmid</keyword>
<dbReference type="PROSITE" id="PS50943">
    <property type="entry name" value="HTH_CROC1"/>
    <property type="match status" value="1"/>
</dbReference>
<proteinExistence type="predicted"/>
<dbReference type="PANTHER" id="PTHR46558">
    <property type="entry name" value="TRACRIPTIONAL REGULATORY PROTEIN-RELATED-RELATED"/>
    <property type="match status" value="1"/>
</dbReference>
<feature type="transmembrane region" description="Helical" evidence="2">
    <location>
        <begin position="87"/>
        <end position="106"/>
    </location>
</feature>
<geneLocation type="plasmid" evidence="4">
    <name>pCS1-7</name>
</geneLocation>
<accession>A0A2I6SVW1</accession>
<keyword evidence="2" id="KW-0472">Membrane</keyword>
<feature type="domain" description="HTH cro/C1-type" evidence="3">
    <location>
        <begin position="7"/>
        <end position="61"/>
    </location>
</feature>
<keyword evidence="2" id="KW-1133">Transmembrane helix</keyword>
<evidence type="ECO:0000256" key="1">
    <source>
        <dbReference type="ARBA" id="ARBA00023125"/>
    </source>
</evidence>
<dbReference type="Gene3D" id="1.10.260.40">
    <property type="entry name" value="lambda repressor-like DNA-binding domains"/>
    <property type="match status" value="1"/>
</dbReference>
<dbReference type="EMBL" id="MG205641">
    <property type="protein sequence ID" value="AUO31669.1"/>
    <property type="molecule type" value="Genomic_DNA"/>
</dbReference>
<keyword evidence="2" id="KW-0812">Transmembrane</keyword>
<reference evidence="4" key="1">
    <citation type="submission" date="2017-10" db="EMBL/GenBank/DDBJ databases">
        <title>Conjugative transfer of the toxin plasmid of Clostridium sordellii.</title>
        <authorList>
            <person name="Vidor C.J."/>
            <person name="Awad M."/>
            <person name="Lyras D."/>
        </authorList>
    </citation>
    <scope>NUCLEOTIDE SEQUENCE</scope>
    <source>
        <strain evidence="4">7508-A</strain>
        <plasmid evidence="4">pCS1-7</plasmid>
    </source>
</reference>
<protein>
    <submittedName>
        <fullName evidence="4">Transcriptional regulator</fullName>
    </submittedName>
</protein>
<dbReference type="SMART" id="SM00530">
    <property type="entry name" value="HTH_XRE"/>
    <property type="match status" value="1"/>
</dbReference>
<name>A0A2I6SVW1_PARSO</name>
<evidence type="ECO:0000256" key="2">
    <source>
        <dbReference type="SAM" id="Phobius"/>
    </source>
</evidence>
<evidence type="ECO:0000313" key="4">
    <source>
        <dbReference type="EMBL" id="AUO31669.1"/>
    </source>
</evidence>
<organism evidence="4">
    <name type="scientific">Paraclostridium sordellii</name>
    <name type="common">Clostridium sordellii</name>
    <dbReference type="NCBI Taxonomy" id="1505"/>
    <lineage>
        <taxon>Bacteria</taxon>
        <taxon>Bacillati</taxon>
        <taxon>Bacillota</taxon>
        <taxon>Clostridia</taxon>
        <taxon>Peptostreptococcales</taxon>
        <taxon>Peptostreptococcaceae</taxon>
        <taxon>Paraclostridium</taxon>
    </lineage>
</organism>
<dbReference type="PANTHER" id="PTHR46558:SF15">
    <property type="entry name" value="HELIX-TURN-HELIX DOMAIN PROTEIN"/>
    <property type="match status" value="1"/>
</dbReference>